<reference evidence="2" key="1">
    <citation type="submission" date="2018-09" db="EMBL/GenBank/DDBJ databases">
        <title>Chryseolinea sp. KIS68-18 isolated from soil.</title>
        <authorList>
            <person name="Weon H.-Y."/>
            <person name="Kwon S.-W."/>
            <person name="Lee S.A."/>
        </authorList>
    </citation>
    <scope>NUCLEOTIDE SEQUENCE [LARGE SCALE GENOMIC DNA]</scope>
    <source>
        <strain evidence="2">KIS68-18</strain>
    </source>
</reference>
<organism evidence="1 2">
    <name type="scientific">Chryseolinea soli</name>
    <dbReference type="NCBI Taxonomy" id="2321403"/>
    <lineage>
        <taxon>Bacteria</taxon>
        <taxon>Pseudomonadati</taxon>
        <taxon>Bacteroidota</taxon>
        <taxon>Cytophagia</taxon>
        <taxon>Cytophagales</taxon>
        <taxon>Fulvivirgaceae</taxon>
        <taxon>Chryseolinea</taxon>
    </lineage>
</organism>
<dbReference type="Proteomes" id="UP000266183">
    <property type="component" value="Chromosome"/>
</dbReference>
<dbReference type="InterPro" id="IPR008969">
    <property type="entry name" value="CarboxyPept-like_regulatory"/>
</dbReference>
<dbReference type="PROSITE" id="PS51257">
    <property type="entry name" value="PROKAR_LIPOPROTEIN"/>
    <property type="match status" value="1"/>
</dbReference>
<dbReference type="SUPFAM" id="SSF49464">
    <property type="entry name" value="Carboxypeptidase regulatory domain-like"/>
    <property type="match status" value="1"/>
</dbReference>
<evidence type="ECO:0000313" key="2">
    <source>
        <dbReference type="Proteomes" id="UP000266183"/>
    </source>
</evidence>
<keyword evidence="2" id="KW-1185">Reference proteome</keyword>
<proteinExistence type="predicted"/>
<sequence>MKRKILYGICLLGWMAACKDEREERMVKLPVNVKASVSLYDQFGNYSSDALGGTSVAMKAGATPVADAVTDADGLCSLQATTGTYHFECSRNGYATVVTQPYQLLGGSNAYPVYTYLREVSTTRFEAVALSMFGGELTVIATVYHDYPYPILGGNYYPIEGIAFMSTSPDVSSTNYMQAMSFPVQVNSGETSMQSYYPSSIYFPSGSTIYVRVYGLAYNDYGTYDAQTLKRTYTTLGPASATAEILVP</sequence>
<dbReference type="RefSeq" id="WP_119752433.1">
    <property type="nucleotide sequence ID" value="NZ_CP032382.1"/>
</dbReference>
<evidence type="ECO:0000313" key="1">
    <source>
        <dbReference type="EMBL" id="AYB29110.1"/>
    </source>
</evidence>
<dbReference type="OrthoDB" id="644679at2"/>
<dbReference type="KEGG" id="chk:D4L85_00270"/>
<dbReference type="AlphaFoldDB" id="A0A385SIC6"/>
<protein>
    <submittedName>
        <fullName evidence="1">Uncharacterized protein</fullName>
    </submittedName>
</protein>
<gene>
    <name evidence="1" type="ORF">D4L85_00270</name>
</gene>
<dbReference type="EMBL" id="CP032382">
    <property type="protein sequence ID" value="AYB29110.1"/>
    <property type="molecule type" value="Genomic_DNA"/>
</dbReference>
<accession>A0A385SIC6</accession>
<name>A0A385SIC6_9BACT</name>